<comment type="subcellular location">
    <subcellularLocation>
        <location evidence="1">Membrane</location>
        <topology evidence="1">Multi-pass membrane protein</topology>
    </subcellularLocation>
</comment>
<reference evidence="9" key="1">
    <citation type="journal article" date="2023" name="Commun. Biol.">
        <title>Genome analysis of Parmales, the sister group of diatoms, reveals the evolutionary specialization of diatoms from phago-mixotrophs to photoautotrophs.</title>
        <authorList>
            <person name="Ban H."/>
            <person name="Sato S."/>
            <person name="Yoshikawa S."/>
            <person name="Yamada K."/>
            <person name="Nakamura Y."/>
            <person name="Ichinomiya M."/>
            <person name="Sato N."/>
            <person name="Blanc-Mathieu R."/>
            <person name="Endo H."/>
            <person name="Kuwata A."/>
            <person name="Ogata H."/>
        </authorList>
    </citation>
    <scope>NUCLEOTIDE SEQUENCE [LARGE SCALE GENOMIC DNA]</scope>
</reference>
<dbReference type="InterPro" id="IPR001104">
    <property type="entry name" value="3-oxo-5_a-steroid_4-DH_C"/>
</dbReference>
<evidence type="ECO:0000256" key="6">
    <source>
        <dbReference type="SAM" id="Phobius"/>
    </source>
</evidence>
<feature type="domain" description="3-oxo-5-alpha-steroid 4-dehydrogenase C-terminal" evidence="7">
    <location>
        <begin position="205"/>
        <end position="281"/>
    </location>
</feature>
<dbReference type="GO" id="GO:0016627">
    <property type="term" value="F:oxidoreductase activity, acting on the CH-CH group of donors"/>
    <property type="evidence" value="ECO:0007669"/>
    <property type="project" value="InterPro"/>
</dbReference>
<evidence type="ECO:0000259" key="7">
    <source>
        <dbReference type="Pfam" id="PF02544"/>
    </source>
</evidence>
<comment type="caution">
    <text evidence="8">The sequence shown here is derived from an EMBL/GenBank/DDBJ whole genome shotgun (WGS) entry which is preliminary data.</text>
</comment>
<sequence length="281" mass="31878">MYSLGIFALSSFPLDTIDFYVAVLLISCFVLMGFGNVLNVPLMGRSQGFMTTRSSRRIKQVRLEMGRLIPSLDLPSRLGMFFLYFPSVLLGLHFLSENSTSPNPHLTSLLILIHFGKRSLECLFLHRYSGNMPLTSSLTISVAYTGFSWMTIYYSSKISPSSMPLSNGIDDVLSTMFLAWGSFYLRWDSAGIYTIITAFVVFVNQVPSGGLFHLIAAPHYLFEFISWLGVALCTQHVYSLVLFFGMCAYLIERAKAQDEWNSEKLKEKYPSPRKRIIPFVW</sequence>
<dbReference type="InterPro" id="IPR039357">
    <property type="entry name" value="SRD5A/TECR"/>
</dbReference>
<evidence type="ECO:0000256" key="1">
    <source>
        <dbReference type="ARBA" id="ARBA00004141"/>
    </source>
</evidence>
<feature type="transmembrane region" description="Helical" evidence="6">
    <location>
        <begin position="137"/>
        <end position="156"/>
    </location>
</feature>
<evidence type="ECO:0000256" key="3">
    <source>
        <dbReference type="ARBA" id="ARBA00022692"/>
    </source>
</evidence>
<keyword evidence="3 6" id="KW-0812">Transmembrane</keyword>
<evidence type="ECO:0000256" key="2">
    <source>
        <dbReference type="ARBA" id="ARBA00007742"/>
    </source>
</evidence>
<evidence type="ECO:0000313" key="8">
    <source>
        <dbReference type="EMBL" id="GMH49849.1"/>
    </source>
</evidence>
<evidence type="ECO:0000256" key="5">
    <source>
        <dbReference type="ARBA" id="ARBA00023136"/>
    </source>
</evidence>
<evidence type="ECO:0000256" key="4">
    <source>
        <dbReference type="ARBA" id="ARBA00022989"/>
    </source>
</evidence>
<keyword evidence="5 6" id="KW-0472">Membrane</keyword>
<accession>A0A9W7DN77</accession>
<organism evidence="8 9">
    <name type="scientific">Triparma laevis f. inornata</name>
    <dbReference type="NCBI Taxonomy" id="1714386"/>
    <lineage>
        <taxon>Eukaryota</taxon>
        <taxon>Sar</taxon>
        <taxon>Stramenopiles</taxon>
        <taxon>Ochrophyta</taxon>
        <taxon>Bolidophyceae</taxon>
        <taxon>Parmales</taxon>
        <taxon>Triparmaceae</taxon>
        <taxon>Triparma</taxon>
    </lineage>
</organism>
<dbReference type="PROSITE" id="PS50244">
    <property type="entry name" value="S5A_REDUCTASE"/>
    <property type="match status" value="1"/>
</dbReference>
<dbReference type="GO" id="GO:0016020">
    <property type="term" value="C:membrane"/>
    <property type="evidence" value="ECO:0007669"/>
    <property type="project" value="UniProtKB-SubCell"/>
</dbReference>
<dbReference type="EMBL" id="BLQM01000012">
    <property type="protein sequence ID" value="GMH49849.1"/>
    <property type="molecule type" value="Genomic_DNA"/>
</dbReference>
<name>A0A9W7DN77_9STRA</name>
<gene>
    <name evidence="8" type="ORF">TL16_g00632</name>
</gene>
<dbReference type="PANTHER" id="PTHR10556">
    <property type="entry name" value="3-OXO-5-ALPHA-STEROID 4-DEHYDROGENASE"/>
    <property type="match status" value="1"/>
</dbReference>
<feature type="transmembrane region" description="Helical" evidence="6">
    <location>
        <begin position="168"/>
        <end position="185"/>
    </location>
</feature>
<feature type="transmembrane region" description="Helical" evidence="6">
    <location>
        <begin position="227"/>
        <end position="251"/>
    </location>
</feature>
<keyword evidence="4 6" id="KW-1133">Transmembrane helix</keyword>
<dbReference type="PANTHER" id="PTHR10556:SF35">
    <property type="entry name" value="3-OXO-5-ALPHA-STEROID 4-DEHYDROGENASE FAMILY PROTEIN"/>
    <property type="match status" value="1"/>
</dbReference>
<dbReference type="AlphaFoldDB" id="A0A9W7DN77"/>
<comment type="similarity">
    <text evidence="2">Belongs to the steroid 5-alpha reductase family.</text>
</comment>
<dbReference type="Pfam" id="PF02544">
    <property type="entry name" value="Steroid_dh"/>
    <property type="match status" value="1"/>
</dbReference>
<dbReference type="Proteomes" id="UP001162640">
    <property type="component" value="Unassembled WGS sequence"/>
</dbReference>
<evidence type="ECO:0000313" key="9">
    <source>
        <dbReference type="Proteomes" id="UP001162640"/>
    </source>
</evidence>
<feature type="transmembrane region" description="Helical" evidence="6">
    <location>
        <begin position="192"/>
        <end position="215"/>
    </location>
</feature>
<dbReference type="Gene3D" id="1.20.120.1630">
    <property type="match status" value="1"/>
</dbReference>
<feature type="transmembrane region" description="Helical" evidence="6">
    <location>
        <begin position="20"/>
        <end position="44"/>
    </location>
</feature>
<protein>
    <recommendedName>
        <fullName evidence="7">3-oxo-5-alpha-steroid 4-dehydrogenase C-terminal domain-containing protein</fullName>
    </recommendedName>
</protein>
<proteinExistence type="inferred from homology"/>
<dbReference type="GO" id="GO:0006629">
    <property type="term" value="P:lipid metabolic process"/>
    <property type="evidence" value="ECO:0007669"/>
    <property type="project" value="InterPro"/>
</dbReference>